<accession>A0A841CIN2</accession>
<proteinExistence type="predicted"/>
<name>A0A841CIN2_9PSEU</name>
<dbReference type="AlphaFoldDB" id="A0A841CIN2"/>
<keyword evidence="1" id="KW-0472">Membrane</keyword>
<evidence type="ECO:0000313" key="3">
    <source>
        <dbReference type="Proteomes" id="UP000547510"/>
    </source>
</evidence>
<protein>
    <submittedName>
        <fullName evidence="2">Uncharacterized protein</fullName>
    </submittedName>
</protein>
<gene>
    <name evidence="2" type="ORF">FHS29_003483</name>
</gene>
<evidence type="ECO:0000256" key="1">
    <source>
        <dbReference type="SAM" id="Phobius"/>
    </source>
</evidence>
<evidence type="ECO:0000313" key="2">
    <source>
        <dbReference type="EMBL" id="MBB5956890.1"/>
    </source>
</evidence>
<sequence>MRTHDTRRRTWSRPLVALAAVFLAVALWNGVLAVSDEVVWRGATAAGCAVVSVGLLYAAATECRR</sequence>
<keyword evidence="1" id="KW-0812">Transmembrane</keyword>
<dbReference type="EMBL" id="JACHJN010000005">
    <property type="protein sequence ID" value="MBB5956890.1"/>
    <property type="molecule type" value="Genomic_DNA"/>
</dbReference>
<keyword evidence="3" id="KW-1185">Reference proteome</keyword>
<feature type="transmembrane region" description="Helical" evidence="1">
    <location>
        <begin position="43"/>
        <end position="60"/>
    </location>
</feature>
<dbReference type="RefSeq" id="WP_184691676.1">
    <property type="nucleotide sequence ID" value="NZ_JACHJN010000005.1"/>
</dbReference>
<keyword evidence="1" id="KW-1133">Transmembrane helix</keyword>
<comment type="caution">
    <text evidence="2">The sequence shown here is derived from an EMBL/GenBank/DDBJ whole genome shotgun (WGS) entry which is preliminary data.</text>
</comment>
<reference evidence="2 3" key="1">
    <citation type="submission" date="2020-08" db="EMBL/GenBank/DDBJ databases">
        <title>Genomic Encyclopedia of Type Strains, Phase III (KMG-III): the genomes of soil and plant-associated and newly described type strains.</title>
        <authorList>
            <person name="Whitman W."/>
        </authorList>
    </citation>
    <scope>NUCLEOTIDE SEQUENCE [LARGE SCALE GENOMIC DNA]</scope>
    <source>
        <strain evidence="2 3">CECT 8640</strain>
    </source>
</reference>
<dbReference type="Proteomes" id="UP000547510">
    <property type="component" value="Unassembled WGS sequence"/>
</dbReference>
<organism evidence="2 3">
    <name type="scientific">Saccharothrix tamanrassetensis</name>
    <dbReference type="NCBI Taxonomy" id="1051531"/>
    <lineage>
        <taxon>Bacteria</taxon>
        <taxon>Bacillati</taxon>
        <taxon>Actinomycetota</taxon>
        <taxon>Actinomycetes</taxon>
        <taxon>Pseudonocardiales</taxon>
        <taxon>Pseudonocardiaceae</taxon>
        <taxon>Saccharothrix</taxon>
    </lineage>
</organism>